<evidence type="ECO:0000313" key="1">
    <source>
        <dbReference type="EMBL" id="GAA0746126.1"/>
    </source>
</evidence>
<proteinExistence type="predicted"/>
<accession>A0ABP3V0Q5</accession>
<evidence type="ECO:0000313" key="2">
    <source>
        <dbReference type="Proteomes" id="UP001500736"/>
    </source>
</evidence>
<dbReference type="Proteomes" id="UP001500736">
    <property type="component" value="Unassembled WGS sequence"/>
</dbReference>
<keyword evidence="2" id="KW-1185">Reference proteome</keyword>
<protein>
    <submittedName>
        <fullName evidence="1">Uncharacterized protein</fullName>
    </submittedName>
</protein>
<gene>
    <name evidence="1" type="ORF">GCM10009431_22050</name>
</gene>
<name>A0ABP3V0Q5_9FLAO</name>
<dbReference type="EMBL" id="BAAAGF010000003">
    <property type="protein sequence ID" value="GAA0746126.1"/>
    <property type="molecule type" value="Genomic_DNA"/>
</dbReference>
<comment type="caution">
    <text evidence="1">The sequence shown here is derived from an EMBL/GenBank/DDBJ whole genome shotgun (WGS) entry which is preliminary data.</text>
</comment>
<organism evidence="1 2">
    <name type="scientific">Gaetbulibacter jejuensis</name>
    <dbReference type="NCBI Taxonomy" id="584607"/>
    <lineage>
        <taxon>Bacteria</taxon>
        <taxon>Pseudomonadati</taxon>
        <taxon>Bacteroidota</taxon>
        <taxon>Flavobacteriia</taxon>
        <taxon>Flavobacteriales</taxon>
        <taxon>Flavobacteriaceae</taxon>
        <taxon>Gaetbulibacter</taxon>
    </lineage>
</organism>
<reference evidence="2" key="1">
    <citation type="journal article" date="2019" name="Int. J. Syst. Evol. Microbiol.">
        <title>The Global Catalogue of Microorganisms (GCM) 10K type strain sequencing project: providing services to taxonomists for standard genome sequencing and annotation.</title>
        <authorList>
            <consortium name="The Broad Institute Genomics Platform"/>
            <consortium name="The Broad Institute Genome Sequencing Center for Infectious Disease"/>
            <person name="Wu L."/>
            <person name="Ma J."/>
        </authorList>
    </citation>
    <scope>NUCLEOTIDE SEQUENCE [LARGE SCALE GENOMIC DNA]</scope>
    <source>
        <strain evidence="2">JCM 15976</strain>
    </source>
</reference>
<sequence length="260" mass="30734">MGSNSLRSQDSLETKKIIYKDSVVSLNYGNRTDGVTVPYEERDSVFLELYKDVVFQSSKHWKKHVKEKQTIKYWKDEVKLFFDKTVDKTVKKELLKFALDLSDKVDSLKIREVNSKNDANYFIYSLNSEKDYKYEQRIKGKDGVGYYINWDGKQQFYKCMLELNPQILFNKERLIFDAKKDFFSSLGFFHKTVILSCDSFLAECNSSIIELSKIDLEILRYHYSYGICKGTDLKTFEDQHERAKEILNTTNHTMLFLHKD</sequence>